<gene>
    <name evidence="1" type="ORF">DET56_10883</name>
</gene>
<dbReference type="EMBL" id="QGTZ01000008">
    <property type="protein sequence ID" value="PWW37890.1"/>
    <property type="molecule type" value="Genomic_DNA"/>
</dbReference>
<dbReference type="Proteomes" id="UP000247078">
    <property type="component" value="Unassembled WGS sequence"/>
</dbReference>
<dbReference type="AlphaFoldDB" id="A0A855XRW2"/>
<protein>
    <submittedName>
        <fullName evidence="1">Uncharacterized protein</fullName>
    </submittedName>
</protein>
<accession>A0A855XRW2</accession>
<comment type="caution">
    <text evidence="1">The sequence shown here is derived from an EMBL/GenBank/DDBJ whole genome shotgun (WGS) entry which is preliminary data.</text>
</comment>
<evidence type="ECO:0000313" key="2">
    <source>
        <dbReference type="Proteomes" id="UP000247078"/>
    </source>
</evidence>
<evidence type="ECO:0000313" key="1">
    <source>
        <dbReference type="EMBL" id="PWW37890.1"/>
    </source>
</evidence>
<proteinExistence type="predicted"/>
<name>A0A855XRW2_9BACL</name>
<sequence length="228" mass="26651">MVIWREKLLSREMVFILINTQFIIEALEKLDGNDTFARLFFLNKDERRIRDYMVLYIEENLSIECIPEWKTWNIAGFNKSGTAAIDIGCLQHIKGKEYKAIAGIELKAEISQIVSSKLLSNDKYIKKDINRLMNMKLQQPDFEWFEVLSVIFIRDVVPQHQLFARQISLDCKKGQTWDDINAKIENEFNSYNITPTRVINLGNARHGYVVKAAFWVIDSFPKNNPFPI</sequence>
<dbReference type="RefSeq" id="WP_110000380.1">
    <property type="nucleotide sequence ID" value="NZ_QGTZ01000008.1"/>
</dbReference>
<reference evidence="1 2" key="1">
    <citation type="submission" date="2018-05" db="EMBL/GenBank/DDBJ databases">
        <title>Freshwater and sediment microbial communities from various areas in North America, analyzing microbe dynamics in response to fracking.</title>
        <authorList>
            <person name="Lamendella R."/>
        </authorList>
    </citation>
    <scope>NUCLEOTIDE SEQUENCE [LARGE SCALE GENOMIC DNA]</scope>
    <source>
        <strain evidence="1 2">DB-3</strain>
    </source>
</reference>
<organism evidence="1 2">
    <name type="scientific">Paenibacillus pabuli</name>
    <dbReference type="NCBI Taxonomy" id="1472"/>
    <lineage>
        <taxon>Bacteria</taxon>
        <taxon>Bacillati</taxon>
        <taxon>Bacillota</taxon>
        <taxon>Bacilli</taxon>
        <taxon>Bacillales</taxon>
        <taxon>Paenibacillaceae</taxon>
        <taxon>Paenibacillus</taxon>
    </lineage>
</organism>